<proteinExistence type="predicted"/>
<dbReference type="Proteomes" id="UP001044222">
    <property type="component" value="Chromosome 19"/>
</dbReference>
<gene>
    <name evidence="1" type="ORF">ANANG_G00310640</name>
</gene>
<sequence length="70" mass="7362">MFSTATAFEKVEMCLREPGQRELSKLCKLHLKQGQGLPSVSGIISGRSGGSAGHAGYRGGYSAGCGFLWV</sequence>
<evidence type="ECO:0000313" key="1">
    <source>
        <dbReference type="EMBL" id="KAG5830439.1"/>
    </source>
</evidence>
<comment type="caution">
    <text evidence="1">The sequence shown here is derived from an EMBL/GenBank/DDBJ whole genome shotgun (WGS) entry which is preliminary data.</text>
</comment>
<keyword evidence="2" id="KW-1185">Reference proteome</keyword>
<evidence type="ECO:0000313" key="2">
    <source>
        <dbReference type="Proteomes" id="UP001044222"/>
    </source>
</evidence>
<organism evidence="1 2">
    <name type="scientific">Anguilla anguilla</name>
    <name type="common">European freshwater eel</name>
    <name type="synonym">Muraena anguilla</name>
    <dbReference type="NCBI Taxonomy" id="7936"/>
    <lineage>
        <taxon>Eukaryota</taxon>
        <taxon>Metazoa</taxon>
        <taxon>Chordata</taxon>
        <taxon>Craniata</taxon>
        <taxon>Vertebrata</taxon>
        <taxon>Euteleostomi</taxon>
        <taxon>Actinopterygii</taxon>
        <taxon>Neopterygii</taxon>
        <taxon>Teleostei</taxon>
        <taxon>Anguilliformes</taxon>
        <taxon>Anguillidae</taxon>
        <taxon>Anguilla</taxon>
    </lineage>
</organism>
<protein>
    <submittedName>
        <fullName evidence="1">Uncharacterized protein</fullName>
    </submittedName>
</protein>
<dbReference type="AlphaFoldDB" id="A0A9D3LJB0"/>
<dbReference type="EMBL" id="JAFIRN010000019">
    <property type="protein sequence ID" value="KAG5830439.1"/>
    <property type="molecule type" value="Genomic_DNA"/>
</dbReference>
<reference evidence="1" key="1">
    <citation type="submission" date="2021-01" db="EMBL/GenBank/DDBJ databases">
        <title>A chromosome-scale assembly of European eel, Anguilla anguilla.</title>
        <authorList>
            <person name="Henkel C."/>
            <person name="Jong-Raadsen S.A."/>
            <person name="Dufour S."/>
            <person name="Weltzien F.-A."/>
            <person name="Palstra A.P."/>
            <person name="Pelster B."/>
            <person name="Spaink H.P."/>
            <person name="Van Den Thillart G.E."/>
            <person name="Jansen H."/>
            <person name="Zahm M."/>
            <person name="Klopp C."/>
            <person name="Cedric C."/>
            <person name="Louis A."/>
            <person name="Berthelot C."/>
            <person name="Parey E."/>
            <person name="Roest Crollius H."/>
            <person name="Montfort J."/>
            <person name="Robinson-Rechavi M."/>
            <person name="Bucao C."/>
            <person name="Bouchez O."/>
            <person name="Gislard M."/>
            <person name="Lluch J."/>
            <person name="Milhes M."/>
            <person name="Lampietro C."/>
            <person name="Lopez Roques C."/>
            <person name="Donnadieu C."/>
            <person name="Braasch I."/>
            <person name="Desvignes T."/>
            <person name="Postlethwait J."/>
            <person name="Bobe J."/>
            <person name="Guiguen Y."/>
            <person name="Dirks R."/>
        </authorList>
    </citation>
    <scope>NUCLEOTIDE SEQUENCE</scope>
    <source>
        <strain evidence="1">Tag_6206</strain>
        <tissue evidence="1">Liver</tissue>
    </source>
</reference>
<accession>A0A9D3LJB0</accession>
<name>A0A9D3LJB0_ANGAN</name>